<feature type="domain" description="Rubredoxin-like" evidence="2">
    <location>
        <begin position="1"/>
        <end position="35"/>
    </location>
</feature>
<evidence type="ECO:0000313" key="4">
    <source>
        <dbReference type="Proteomes" id="UP000659630"/>
    </source>
</evidence>
<dbReference type="InterPro" id="IPR048574">
    <property type="entry name" value="RUBY_RBDX"/>
</dbReference>
<comment type="caution">
    <text evidence="3">The sequence shown here is derived from an EMBL/GenBank/DDBJ whole genome shotgun (WGS) entry which is preliminary data.</text>
</comment>
<dbReference type="Gene3D" id="2.20.28.10">
    <property type="match status" value="1"/>
</dbReference>
<evidence type="ECO:0000313" key="3">
    <source>
        <dbReference type="EMBL" id="MBC5582384.1"/>
    </source>
</evidence>
<evidence type="ECO:0000256" key="1">
    <source>
        <dbReference type="ARBA" id="ARBA00001965"/>
    </source>
</evidence>
<dbReference type="RefSeq" id="WP_186888747.1">
    <property type="nucleotide sequence ID" value="NZ_JACONZ010000005.1"/>
</dbReference>
<dbReference type="EMBL" id="JACONZ010000005">
    <property type="protein sequence ID" value="MBC5582384.1"/>
    <property type="molecule type" value="Genomic_DNA"/>
</dbReference>
<dbReference type="Proteomes" id="UP000659630">
    <property type="component" value="Unassembled WGS sequence"/>
</dbReference>
<gene>
    <name evidence="3" type="ORF">H8S23_12795</name>
</gene>
<comment type="cofactor">
    <cofactor evidence="1">
        <name>Fe(3+)</name>
        <dbReference type="ChEBI" id="CHEBI:29034"/>
    </cofactor>
</comment>
<accession>A0A923L1Z3</accession>
<protein>
    <submittedName>
        <fullName evidence="3">Rubredoxin</fullName>
    </submittedName>
</protein>
<keyword evidence="4" id="KW-1185">Reference proteome</keyword>
<dbReference type="Pfam" id="PF21349">
    <property type="entry name" value="RUBY_RBDX"/>
    <property type="match status" value="1"/>
</dbReference>
<proteinExistence type="predicted"/>
<dbReference type="InterPro" id="IPR024934">
    <property type="entry name" value="Rubredoxin-like_dom"/>
</dbReference>
<reference evidence="3" key="1">
    <citation type="submission" date="2020-08" db="EMBL/GenBank/DDBJ databases">
        <title>Genome public.</title>
        <authorList>
            <person name="Liu C."/>
            <person name="Sun Q."/>
        </authorList>
    </citation>
    <scope>NUCLEOTIDE SEQUENCE</scope>
    <source>
        <strain evidence="3">BX8</strain>
    </source>
</reference>
<dbReference type="SUPFAM" id="SSF57802">
    <property type="entry name" value="Rubredoxin-like"/>
    <property type="match status" value="1"/>
</dbReference>
<evidence type="ECO:0000259" key="2">
    <source>
        <dbReference type="PROSITE" id="PS50903"/>
    </source>
</evidence>
<dbReference type="AlphaFoldDB" id="A0A923L1Z3"/>
<dbReference type="PROSITE" id="PS50903">
    <property type="entry name" value="RUBREDOXIN_LIKE"/>
    <property type="match status" value="1"/>
</dbReference>
<dbReference type="GO" id="GO:0005506">
    <property type="term" value="F:iron ion binding"/>
    <property type="evidence" value="ECO:0007669"/>
    <property type="project" value="InterPro"/>
</dbReference>
<name>A0A923L1Z3_9FIRM</name>
<sequence length="37" mass="4073">MKKWKCTVCGEIFEAETKPAECPVCGVGPEMIEEVAE</sequence>
<organism evidence="3 4">
    <name type="scientific">Anaerofilum hominis</name>
    <dbReference type="NCBI Taxonomy" id="2763016"/>
    <lineage>
        <taxon>Bacteria</taxon>
        <taxon>Bacillati</taxon>
        <taxon>Bacillota</taxon>
        <taxon>Clostridia</taxon>
        <taxon>Eubacteriales</taxon>
        <taxon>Oscillospiraceae</taxon>
        <taxon>Anaerofilum</taxon>
    </lineage>
</organism>